<dbReference type="Proteomes" id="UP001271007">
    <property type="component" value="Unassembled WGS sequence"/>
</dbReference>
<proteinExistence type="predicted"/>
<protein>
    <submittedName>
        <fullName evidence="1">Uncharacterized protein</fullName>
    </submittedName>
</protein>
<dbReference type="Gene3D" id="3.60.15.10">
    <property type="entry name" value="Ribonuclease Z/Hydroxyacylglutathione hydrolase-like"/>
    <property type="match status" value="1"/>
</dbReference>
<dbReference type="PANTHER" id="PTHR33835:SF1">
    <property type="entry name" value="METALLO-BETA-LACTAMASE DOMAIN-CONTAINING PROTEIN"/>
    <property type="match status" value="1"/>
</dbReference>
<reference evidence="1" key="1">
    <citation type="submission" date="2023-04" db="EMBL/GenBank/DDBJ databases">
        <title>Black Yeasts Isolated from many extreme environments.</title>
        <authorList>
            <person name="Coleine C."/>
            <person name="Stajich J.E."/>
            <person name="Selbmann L."/>
        </authorList>
    </citation>
    <scope>NUCLEOTIDE SEQUENCE</scope>
    <source>
        <strain evidence="1">CCFEE 5312</strain>
    </source>
</reference>
<dbReference type="PANTHER" id="PTHR33835">
    <property type="entry name" value="YALI0C07656P"/>
    <property type="match status" value="1"/>
</dbReference>
<organism evidence="1 2">
    <name type="scientific">Extremus antarcticus</name>
    <dbReference type="NCBI Taxonomy" id="702011"/>
    <lineage>
        <taxon>Eukaryota</taxon>
        <taxon>Fungi</taxon>
        <taxon>Dikarya</taxon>
        <taxon>Ascomycota</taxon>
        <taxon>Pezizomycotina</taxon>
        <taxon>Dothideomycetes</taxon>
        <taxon>Dothideomycetidae</taxon>
        <taxon>Mycosphaerellales</taxon>
        <taxon>Extremaceae</taxon>
        <taxon>Extremus</taxon>
    </lineage>
</organism>
<dbReference type="InterPro" id="IPR036866">
    <property type="entry name" value="RibonucZ/Hydroxyglut_hydro"/>
</dbReference>
<accession>A0AAJ0D721</accession>
<sequence length="279" mass="31360">MASGAAKLIPSDPEKVMVIRRVNPNILICSTPFLRFGRIKVGGRGTIVKLKDNSLAVFSPTALTASVKQQMQEQLQSTDVKYITALDGEHHIFLESWHKEWPNATIIGPETLPDYRDKQGYFKIPQEKWKLFKKGDESSLSIDSTFDAEFDREYNHAHGNKELVFNHKPSRTLIEADLLFNLPATEQFSKTGVSATTGFLARLFGGINSTHGDATWQKRFIWYAISAGDRKGYNESVNKVSKWDFDRIIPCHGDVIESGGKGIFDKVMAWHLEAAKKGN</sequence>
<dbReference type="Pfam" id="PF14234">
    <property type="entry name" value="DUF4336"/>
    <property type="match status" value="1"/>
</dbReference>
<evidence type="ECO:0000313" key="1">
    <source>
        <dbReference type="EMBL" id="KAK3047648.1"/>
    </source>
</evidence>
<dbReference type="SUPFAM" id="SSF56281">
    <property type="entry name" value="Metallo-hydrolase/oxidoreductase"/>
    <property type="match status" value="1"/>
</dbReference>
<keyword evidence="2" id="KW-1185">Reference proteome</keyword>
<gene>
    <name evidence="1" type="ORF">LTR09_010906</name>
</gene>
<name>A0AAJ0D721_9PEZI</name>
<dbReference type="InterPro" id="IPR025638">
    <property type="entry name" value="DUF4336"/>
</dbReference>
<dbReference type="AlphaFoldDB" id="A0AAJ0D721"/>
<dbReference type="EMBL" id="JAWDJX010000058">
    <property type="protein sequence ID" value="KAK3047648.1"/>
    <property type="molecule type" value="Genomic_DNA"/>
</dbReference>
<comment type="caution">
    <text evidence="1">The sequence shown here is derived from an EMBL/GenBank/DDBJ whole genome shotgun (WGS) entry which is preliminary data.</text>
</comment>
<evidence type="ECO:0000313" key="2">
    <source>
        <dbReference type="Proteomes" id="UP001271007"/>
    </source>
</evidence>